<proteinExistence type="predicted"/>
<dbReference type="GO" id="GO:0003677">
    <property type="term" value="F:DNA binding"/>
    <property type="evidence" value="ECO:0007669"/>
    <property type="project" value="InterPro"/>
</dbReference>
<evidence type="ECO:0000256" key="1">
    <source>
        <dbReference type="SAM" id="Coils"/>
    </source>
</evidence>
<keyword evidence="1" id="KW-0175">Coiled coil</keyword>
<reference evidence="5" key="1">
    <citation type="submission" date="2016-11" db="EMBL/GenBank/DDBJ databases">
        <authorList>
            <person name="Varghese N."/>
            <person name="Submissions S."/>
        </authorList>
    </citation>
    <scope>NUCLEOTIDE SEQUENCE [LARGE SCALE GENOMIC DNA]</scope>
    <source>
        <strain evidence="5">DSM 26349</strain>
    </source>
</reference>
<dbReference type="NCBIfam" id="NF033542">
    <property type="entry name" value="transpos_IS110"/>
    <property type="match status" value="1"/>
</dbReference>
<dbReference type="OrthoDB" id="964423at2"/>
<dbReference type="InterPro" id="IPR047650">
    <property type="entry name" value="Transpos_IS110"/>
</dbReference>
<name>A0A1M6I650_9FLAO</name>
<evidence type="ECO:0000313" key="4">
    <source>
        <dbReference type="EMBL" id="SHJ29908.1"/>
    </source>
</evidence>
<dbReference type="Pfam" id="PF02371">
    <property type="entry name" value="Transposase_20"/>
    <property type="match status" value="1"/>
</dbReference>
<dbReference type="RefSeq" id="WP_073218346.1">
    <property type="nucleotide sequence ID" value="NZ_FNNS01000014.1"/>
</dbReference>
<gene>
    <name evidence="4" type="ORF">SAMN04487908_11339</name>
</gene>
<dbReference type="InterPro" id="IPR002525">
    <property type="entry name" value="Transp_IS110-like_N"/>
</dbReference>
<keyword evidence="5" id="KW-1185">Reference proteome</keyword>
<feature type="coiled-coil region" evidence="1">
    <location>
        <begin position="145"/>
        <end position="207"/>
    </location>
</feature>
<dbReference type="Pfam" id="PF01548">
    <property type="entry name" value="DEDD_Tnp_IS110"/>
    <property type="match status" value="1"/>
</dbReference>
<organism evidence="4 5">
    <name type="scientific">Aequorivita viscosa</name>
    <dbReference type="NCBI Taxonomy" id="797419"/>
    <lineage>
        <taxon>Bacteria</taxon>
        <taxon>Pseudomonadati</taxon>
        <taxon>Bacteroidota</taxon>
        <taxon>Flavobacteriia</taxon>
        <taxon>Flavobacteriales</taxon>
        <taxon>Flavobacteriaceae</taxon>
        <taxon>Aequorivita</taxon>
    </lineage>
</organism>
<evidence type="ECO:0000259" key="3">
    <source>
        <dbReference type="Pfam" id="PF02371"/>
    </source>
</evidence>
<evidence type="ECO:0000259" key="2">
    <source>
        <dbReference type="Pfam" id="PF01548"/>
    </source>
</evidence>
<dbReference type="PANTHER" id="PTHR33055">
    <property type="entry name" value="TRANSPOSASE FOR INSERTION SEQUENCE ELEMENT IS1111A"/>
    <property type="match status" value="1"/>
</dbReference>
<feature type="domain" description="Transposase IS110-like N-terminal" evidence="2">
    <location>
        <begin position="11"/>
        <end position="169"/>
    </location>
</feature>
<dbReference type="InterPro" id="IPR003346">
    <property type="entry name" value="Transposase_20"/>
</dbReference>
<protein>
    <submittedName>
        <fullName evidence="4">Transposase</fullName>
    </submittedName>
</protein>
<sequence length="342" mass="39389">MVQPKVVKQVVGIDIGMESFFACYQVKDQHEHIAIKGTKSFKNSPKGMEEFLSWCEKREKDVAPQPIYVMEATGVYYENLAYFLYENDQKVSVQLAQKLAYFAKSNNLKTKTDKVDSKMIAAFGMEKTLGASDLWTPPSKEFRVIRDLSREHTSLKKEITAAKSQLHAMDHAHKTYKKVITLKKQMISFYKKQLDIIEKELKKQIKADDQLYKKIQNIETVKGLGFITIIKVISEVNGFLLFTNIRQLVSYAGLDVVDKESGKYKGKARISKKGNARIRSALYMPAVAAATHNINLRDFYERVNDNRTVKKHGVVAVMRKLLILIYTLWKKNEPYIVDYQLR</sequence>
<accession>A0A1M6I650</accession>
<dbReference type="GO" id="GO:0004803">
    <property type="term" value="F:transposase activity"/>
    <property type="evidence" value="ECO:0007669"/>
    <property type="project" value="InterPro"/>
</dbReference>
<dbReference type="STRING" id="797419.SAMN05216556_11438"/>
<dbReference type="AlphaFoldDB" id="A0A1M6I650"/>
<dbReference type="EMBL" id="FQYV01000013">
    <property type="protein sequence ID" value="SHJ29908.1"/>
    <property type="molecule type" value="Genomic_DNA"/>
</dbReference>
<dbReference type="GO" id="GO:0006313">
    <property type="term" value="P:DNA transposition"/>
    <property type="evidence" value="ECO:0007669"/>
    <property type="project" value="InterPro"/>
</dbReference>
<feature type="domain" description="Transposase IS116/IS110/IS902 C-terminal" evidence="3">
    <location>
        <begin position="216"/>
        <end position="301"/>
    </location>
</feature>
<dbReference type="PANTHER" id="PTHR33055:SF13">
    <property type="entry name" value="TRANSPOSASE"/>
    <property type="match status" value="1"/>
</dbReference>
<evidence type="ECO:0000313" key="5">
    <source>
        <dbReference type="Proteomes" id="UP000184172"/>
    </source>
</evidence>
<dbReference type="Proteomes" id="UP000184172">
    <property type="component" value="Unassembled WGS sequence"/>
</dbReference>